<dbReference type="eggNOG" id="COG3152">
    <property type="taxonomic scope" value="Bacteria"/>
</dbReference>
<proteinExistence type="predicted"/>
<dbReference type="Pfam" id="PF05656">
    <property type="entry name" value="DUF805"/>
    <property type="match status" value="1"/>
</dbReference>
<organism evidence="2 3">
    <name type="scientific">Hyphomonas oceanitis SCH89</name>
    <dbReference type="NCBI Taxonomy" id="1280953"/>
    <lineage>
        <taxon>Bacteria</taxon>
        <taxon>Pseudomonadati</taxon>
        <taxon>Pseudomonadota</taxon>
        <taxon>Alphaproteobacteria</taxon>
        <taxon>Hyphomonadales</taxon>
        <taxon>Hyphomonadaceae</taxon>
        <taxon>Hyphomonas</taxon>
    </lineage>
</organism>
<evidence type="ECO:0008006" key="4">
    <source>
        <dbReference type="Google" id="ProtNLM"/>
    </source>
</evidence>
<name>A0A059GAS3_9PROT</name>
<dbReference type="GO" id="GO:0005886">
    <property type="term" value="C:plasma membrane"/>
    <property type="evidence" value="ECO:0007669"/>
    <property type="project" value="TreeGrafter"/>
</dbReference>
<dbReference type="PANTHER" id="PTHR34980:SF2">
    <property type="entry name" value="INNER MEMBRANE PROTEIN YHAH-RELATED"/>
    <property type="match status" value="1"/>
</dbReference>
<dbReference type="AlphaFoldDB" id="A0A059GAS3"/>
<keyword evidence="3" id="KW-1185">Reference proteome</keyword>
<comment type="caution">
    <text evidence="2">The sequence shown here is derived from an EMBL/GenBank/DDBJ whole genome shotgun (WGS) entry which is preliminary data.</text>
</comment>
<evidence type="ECO:0000313" key="2">
    <source>
        <dbReference type="EMBL" id="KDA03932.1"/>
    </source>
</evidence>
<keyword evidence="1" id="KW-0472">Membrane</keyword>
<dbReference type="InterPro" id="IPR008523">
    <property type="entry name" value="DUF805"/>
</dbReference>
<dbReference type="EMBL" id="ARYL01000003">
    <property type="protein sequence ID" value="KDA03932.1"/>
    <property type="molecule type" value="Genomic_DNA"/>
</dbReference>
<evidence type="ECO:0000256" key="1">
    <source>
        <dbReference type="SAM" id="Phobius"/>
    </source>
</evidence>
<dbReference type="RefSeq" id="WP_035535906.1">
    <property type="nucleotide sequence ID" value="NZ_ARYL01000003.1"/>
</dbReference>
<keyword evidence="1" id="KW-0812">Transmembrane</keyword>
<dbReference type="PANTHER" id="PTHR34980">
    <property type="entry name" value="INNER MEMBRANE PROTEIN-RELATED-RELATED"/>
    <property type="match status" value="1"/>
</dbReference>
<accession>A0A059GAS3</accession>
<sequence length="234" mass="25489">MRGEVLKADSPDGAGLILGEDGQRYQFSQVQVRNGSVLQAGQTVDFVSMGEEARDIYALGAAPAAAQAAAAAPYPAAPSMPAPAYAAPVPQPSDGLWTYFIRALTKNFAQFNGRARRAEYWGYFLFVLITYFVVFIIDVVLSLSFYGTSEYGDPNIVPVLTILFWLYNILPGLSISVRRLHDQDLSGWLVLLNLVPYVGGFILLVFMFMDSKPATNKHGPSPKYAGAMTADTFA</sequence>
<dbReference type="OrthoDB" id="9812349at2"/>
<gene>
    <name evidence="2" type="ORF">HOC_03613</name>
</gene>
<feature type="transmembrane region" description="Helical" evidence="1">
    <location>
        <begin position="156"/>
        <end position="177"/>
    </location>
</feature>
<evidence type="ECO:0000313" key="3">
    <source>
        <dbReference type="Proteomes" id="UP000024942"/>
    </source>
</evidence>
<dbReference type="PATRIC" id="fig|1280953.3.peg.731"/>
<feature type="transmembrane region" description="Helical" evidence="1">
    <location>
        <begin position="120"/>
        <end position="144"/>
    </location>
</feature>
<feature type="transmembrane region" description="Helical" evidence="1">
    <location>
        <begin position="189"/>
        <end position="209"/>
    </location>
</feature>
<dbReference type="STRING" id="1280953.HOC_03613"/>
<protein>
    <recommendedName>
        <fullName evidence="4">DUF805 domain-containing protein</fullName>
    </recommendedName>
</protein>
<reference evidence="2 3" key="1">
    <citation type="journal article" date="2014" name="Antonie Van Leeuwenhoek">
        <title>Hyphomonas beringensis sp. nov. and Hyphomonas chukchiensis sp. nov., isolated from surface seawater of the Bering Sea and Chukchi Sea.</title>
        <authorList>
            <person name="Li C."/>
            <person name="Lai Q."/>
            <person name="Li G."/>
            <person name="Dong C."/>
            <person name="Wang J."/>
            <person name="Liao Y."/>
            <person name="Shao Z."/>
        </authorList>
    </citation>
    <scope>NUCLEOTIDE SEQUENCE [LARGE SCALE GENOMIC DNA]</scope>
    <source>
        <strain evidence="2 3">SCH89</strain>
    </source>
</reference>
<keyword evidence="1" id="KW-1133">Transmembrane helix</keyword>
<dbReference type="Proteomes" id="UP000024942">
    <property type="component" value="Unassembled WGS sequence"/>
</dbReference>